<keyword evidence="1" id="KW-1133">Transmembrane helix</keyword>
<evidence type="ECO:0000313" key="3">
    <source>
        <dbReference type="Proteomes" id="UP000732298"/>
    </source>
</evidence>
<feature type="transmembrane region" description="Helical" evidence="1">
    <location>
        <begin position="549"/>
        <end position="573"/>
    </location>
</feature>
<keyword evidence="1" id="KW-0812">Transmembrane</keyword>
<protein>
    <submittedName>
        <fullName evidence="2">Uncharacterized protein</fullName>
    </submittedName>
</protein>
<dbReference type="EMBL" id="JACQPB010000005">
    <property type="protein sequence ID" value="MBI4209998.1"/>
    <property type="molecule type" value="Genomic_DNA"/>
</dbReference>
<evidence type="ECO:0000256" key="1">
    <source>
        <dbReference type="SAM" id="Phobius"/>
    </source>
</evidence>
<keyword evidence="1" id="KW-0472">Membrane</keyword>
<reference evidence="2" key="1">
    <citation type="submission" date="2020-07" db="EMBL/GenBank/DDBJ databases">
        <title>Huge and variable diversity of episymbiotic CPR bacteria and DPANN archaea in groundwater ecosystems.</title>
        <authorList>
            <person name="He C.Y."/>
            <person name="Keren R."/>
            <person name="Whittaker M."/>
            <person name="Farag I.F."/>
            <person name="Doudna J."/>
            <person name="Cate J.H.D."/>
            <person name="Banfield J.F."/>
        </authorList>
    </citation>
    <scope>NUCLEOTIDE SEQUENCE</scope>
    <source>
        <strain evidence="2">NC_groundwater_1296_Ag_S-0.2um_52_80</strain>
    </source>
</reference>
<evidence type="ECO:0000313" key="2">
    <source>
        <dbReference type="EMBL" id="MBI4209998.1"/>
    </source>
</evidence>
<dbReference type="Proteomes" id="UP000732298">
    <property type="component" value="Unassembled WGS sequence"/>
</dbReference>
<name>A0A8T3YLQ4_9ARCH</name>
<accession>A0A8T3YLQ4</accession>
<dbReference type="AlphaFoldDB" id="A0A8T3YLQ4"/>
<comment type="caution">
    <text evidence="2">The sequence shown here is derived from an EMBL/GenBank/DDBJ whole genome shotgun (WGS) entry which is preliminary data.</text>
</comment>
<gene>
    <name evidence="2" type="ORF">HY544_00630</name>
</gene>
<organism evidence="2 3">
    <name type="scientific">Candidatus Iainarchaeum sp</name>
    <dbReference type="NCBI Taxonomy" id="3101447"/>
    <lineage>
        <taxon>Archaea</taxon>
        <taxon>Candidatus Iainarchaeota</taxon>
        <taxon>Candidatus Iainarchaeia</taxon>
        <taxon>Candidatus Iainarchaeales</taxon>
        <taxon>Candidatus Iainarchaeaceae</taxon>
        <taxon>Candidatus Iainarchaeum</taxon>
    </lineage>
</organism>
<proteinExistence type="predicted"/>
<sequence>MARYPFYHFLLGALLLLCAQFAAASVFYNGALEVTLDKQIYNVGEPLTGRLEATNFESIGFYDAEVVLELVSGTSGPLSYPTQFSEDGRIFFESKVDAPMLAGQKKSIPFSIQLPDDLVSGAYSIHAYFRTARAPIAGIAHIFASPKTAEFTVNGTSAGKFPQLGILRTKTVFAGYTGPVGTPVNPGDAIPAEVYVKNYSGSALNGATVWAGLCMWDDTECGSYLSEGSAKADFLAGTETMAKLTLRAPDLPGAYAIRIEVRDADNRVVSLYRNRAIVLGATARIKKLDISGTALSDGKPSTISMLLGASPDHYTKPDFSDFDVRVWVEAGAKVFEKAEHIDSLPFSEVERDLSFTFIPTKAADTFRVCASVEKAGKEMDSYCFNVRPLGIENVVGAQTGRIEVGTSYSGSDGRLSLSICGFDSFGRPESLDIGVLLLTASGEKALSDSFGAGNCYGQSIGIDSGKHLLIVDDFRNRSQYSKELDFAFKAPASCSAIGAIVCGQGEQCSGEGTLAPNGEACCIGSCSPAKGSVSEAQDSGAGQESGAPILPGIGILAAAGAAILILALLWLAWKAMAGRGRSEGERGAEGEDYG</sequence>